<keyword evidence="1" id="KW-1133">Transmembrane helix</keyword>
<feature type="transmembrane region" description="Helical" evidence="1">
    <location>
        <begin position="12"/>
        <end position="35"/>
    </location>
</feature>
<proteinExistence type="predicted"/>
<organism evidence="2 3">
    <name type="scientific">Caballeronia catudaia</name>
    <dbReference type="NCBI Taxonomy" id="1777136"/>
    <lineage>
        <taxon>Bacteria</taxon>
        <taxon>Pseudomonadati</taxon>
        <taxon>Pseudomonadota</taxon>
        <taxon>Betaproteobacteria</taxon>
        <taxon>Burkholderiales</taxon>
        <taxon>Burkholderiaceae</taxon>
        <taxon>Caballeronia</taxon>
    </lineage>
</organism>
<dbReference type="OrthoDB" id="9878867at2"/>
<dbReference type="AlphaFoldDB" id="A0A158CX41"/>
<dbReference type="RefSeq" id="WP_061127527.1">
    <property type="nucleotide sequence ID" value="NZ_FCOF02000042.1"/>
</dbReference>
<feature type="transmembrane region" description="Helical" evidence="1">
    <location>
        <begin position="47"/>
        <end position="68"/>
    </location>
</feature>
<keyword evidence="1" id="KW-0812">Transmembrane</keyword>
<dbReference type="EMBL" id="FCOF02000042">
    <property type="protein sequence ID" value="SAK86506.1"/>
    <property type="molecule type" value="Genomic_DNA"/>
</dbReference>
<gene>
    <name evidence="2" type="ORF">AWB75_05840</name>
</gene>
<evidence type="ECO:0000256" key="1">
    <source>
        <dbReference type="SAM" id="Phobius"/>
    </source>
</evidence>
<comment type="caution">
    <text evidence="2">The sequence shown here is derived from an EMBL/GenBank/DDBJ whole genome shotgun (WGS) entry which is preliminary data.</text>
</comment>
<reference evidence="2" key="1">
    <citation type="submission" date="2016-01" db="EMBL/GenBank/DDBJ databases">
        <authorList>
            <person name="Peeters C."/>
        </authorList>
    </citation>
    <scope>NUCLEOTIDE SEQUENCE [LARGE SCALE GENOMIC DNA]</scope>
    <source>
        <strain evidence="2">LMG 29318</strain>
    </source>
</reference>
<evidence type="ECO:0000313" key="2">
    <source>
        <dbReference type="EMBL" id="SAK86506.1"/>
    </source>
</evidence>
<accession>A0A158CX41</accession>
<keyword evidence="3" id="KW-1185">Reference proteome</keyword>
<sequence length="71" mass="7576">MTAAVDFSPLVFVVVTGRIKIVASLTMALVAYLVVFLKLKRRIDSRLANLAGSAISGFAGIGALYMFFVGH</sequence>
<keyword evidence="1" id="KW-0472">Membrane</keyword>
<protein>
    <submittedName>
        <fullName evidence="2">Uncharacterized protein</fullName>
    </submittedName>
</protein>
<evidence type="ECO:0000313" key="3">
    <source>
        <dbReference type="Proteomes" id="UP000054870"/>
    </source>
</evidence>
<dbReference type="Proteomes" id="UP000054870">
    <property type="component" value="Unassembled WGS sequence"/>
</dbReference>
<name>A0A158CX41_9BURK</name>